<feature type="transmembrane region" description="Helical" evidence="14">
    <location>
        <begin position="427"/>
        <end position="451"/>
    </location>
</feature>
<evidence type="ECO:0000256" key="11">
    <source>
        <dbReference type="ARBA" id="ARBA00023136"/>
    </source>
</evidence>
<feature type="transmembrane region" description="Helical" evidence="14">
    <location>
        <begin position="463"/>
        <end position="482"/>
    </location>
</feature>
<evidence type="ECO:0000256" key="1">
    <source>
        <dbReference type="ARBA" id="ARBA00004195"/>
    </source>
</evidence>
<dbReference type="GO" id="GO:0015385">
    <property type="term" value="F:sodium:proton antiporter activity"/>
    <property type="evidence" value="ECO:0007669"/>
    <property type="project" value="InterPro"/>
</dbReference>
<keyword evidence="12 13" id="KW-0739">Sodium transport</keyword>
<evidence type="ECO:0000256" key="8">
    <source>
        <dbReference type="ARBA" id="ARBA00022989"/>
    </source>
</evidence>
<evidence type="ECO:0000256" key="2">
    <source>
        <dbReference type="ARBA" id="ARBA00004651"/>
    </source>
</evidence>
<dbReference type="NCBIfam" id="TIGR00840">
    <property type="entry name" value="b_cpa1"/>
    <property type="match status" value="1"/>
</dbReference>
<dbReference type="Gene3D" id="6.10.140.1330">
    <property type="match status" value="1"/>
</dbReference>
<evidence type="ECO:0000313" key="17">
    <source>
        <dbReference type="Proteomes" id="UP000694844"/>
    </source>
</evidence>
<keyword evidence="6 13" id="KW-0812">Transmembrane</keyword>
<keyword evidence="11 14" id="KW-0472">Membrane</keyword>
<organism evidence="17 18">
    <name type="scientific">Crassostrea virginica</name>
    <name type="common">Eastern oyster</name>
    <dbReference type="NCBI Taxonomy" id="6565"/>
    <lineage>
        <taxon>Eukaryota</taxon>
        <taxon>Metazoa</taxon>
        <taxon>Spiralia</taxon>
        <taxon>Lophotrochozoa</taxon>
        <taxon>Mollusca</taxon>
        <taxon>Bivalvia</taxon>
        <taxon>Autobranchia</taxon>
        <taxon>Pteriomorphia</taxon>
        <taxon>Ostreida</taxon>
        <taxon>Ostreoidea</taxon>
        <taxon>Ostreidae</taxon>
        <taxon>Crassostrea</taxon>
    </lineage>
</organism>
<keyword evidence="15" id="KW-0732">Signal</keyword>
<dbReference type="AlphaFoldDB" id="A0A8B8A9E3"/>
<feature type="transmembrane region" description="Helical" evidence="14">
    <location>
        <begin position="302"/>
        <end position="331"/>
    </location>
</feature>
<comment type="similarity">
    <text evidence="3 13">Belongs to the monovalent cation:proton antiporter 1 (CPA1) transporter (TC 2.A.36) family.</text>
</comment>
<feature type="chain" id="PRO_5034497186" description="Sodium/hydrogen exchanger" evidence="15">
    <location>
        <begin position="26"/>
        <end position="734"/>
    </location>
</feature>
<keyword evidence="9" id="KW-0915">Sodium</keyword>
<evidence type="ECO:0000256" key="15">
    <source>
        <dbReference type="SAM" id="SignalP"/>
    </source>
</evidence>
<dbReference type="GO" id="GO:0015386">
    <property type="term" value="F:potassium:proton antiporter activity"/>
    <property type="evidence" value="ECO:0007669"/>
    <property type="project" value="TreeGrafter"/>
</dbReference>
<keyword evidence="7" id="KW-0967">Endosome</keyword>
<evidence type="ECO:0000256" key="13">
    <source>
        <dbReference type="RuleBase" id="RU003722"/>
    </source>
</evidence>
<evidence type="ECO:0000256" key="7">
    <source>
        <dbReference type="ARBA" id="ARBA00022753"/>
    </source>
</evidence>
<dbReference type="InterPro" id="IPR018422">
    <property type="entry name" value="Cation/H_exchanger_CPA1"/>
</dbReference>
<proteinExistence type="inferred from homology"/>
<dbReference type="GeneID" id="111100466"/>
<keyword evidence="8 14" id="KW-1133">Transmembrane helix</keyword>
<feature type="transmembrane region" description="Helical" evidence="14">
    <location>
        <begin position="197"/>
        <end position="220"/>
    </location>
</feature>
<keyword evidence="13" id="KW-0050">Antiport</keyword>
<evidence type="ECO:0000256" key="3">
    <source>
        <dbReference type="ARBA" id="ARBA00007367"/>
    </source>
</evidence>
<dbReference type="InterPro" id="IPR006153">
    <property type="entry name" value="Cation/H_exchanger_TM"/>
</dbReference>
<keyword evidence="5" id="KW-1003">Cell membrane</keyword>
<dbReference type="Pfam" id="PF00999">
    <property type="entry name" value="Na_H_Exchanger"/>
    <property type="match status" value="1"/>
</dbReference>
<comment type="subcellular location">
    <subcellularLocation>
        <location evidence="2">Cell membrane</location>
        <topology evidence="2">Multi-pass membrane protein</topology>
    </subcellularLocation>
    <subcellularLocation>
        <location evidence="1">Recycling endosome membrane</location>
        <topology evidence="1">Multi-pass membrane protein</topology>
    </subcellularLocation>
</comment>
<feature type="transmembrane region" description="Helical" evidence="14">
    <location>
        <begin position="494"/>
        <end position="519"/>
    </location>
</feature>
<feature type="signal peptide" evidence="15">
    <location>
        <begin position="1"/>
        <end position="25"/>
    </location>
</feature>
<evidence type="ECO:0000259" key="16">
    <source>
        <dbReference type="Pfam" id="PF00999"/>
    </source>
</evidence>
<dbReference type="GO" id="GO:0005886">
    <property type="term" value="C:plasma membrane"/>
    <property type="evidence" value="ECO:0007669"/>
    <property type="project" value="UniProtKB-SubCell"/>
</dbReference>
<gene>
    <name evidence="18" type="primary">LOC111100466</name>
</gene>
<feature type="transmembrane region" description="Helical" evidence="14">
    <location>
        <begin position="402"/>
        <end position="421"/>
    </location>
</feature>
<dbReference type="OrthoDB" id="196264at2759"/>
<dbReference type="GO" id="GO:0055038">
    <property type="term" value="C:recycling endosome membrane"/>
    <property type="evidence" value="ECO:0007669"/>
    <property type="project" value="UniProtKB-SubCell"/>
</dbReference>
<protein>
    <recommendedName>
        <fullName evidence="13">Sodium/hydrogen exchanger</fullName>
    </recommendedName>
</protein>
<sequence length="734" mass="81832">MAVNAKLLCWTSLLWCILEYTFIMAQTPSPLGPAIEKEEEKLVIQTHKIDSSTILMLLGLLLLTILTIWFFKFRRFRFVHESGLSMIYGMIVGIIIKYASSEPDSTPPHVKIVDSGNTTYSGSKAPESVLLNLKNDSIIVKYNIWGEVTQENKALSQLVNAVTFDPELFFNVLLPFIIFEAGYSMKRRHFFRNLGSIMAFAFIGTTISCVVVGGIMYGVTRLMDLKFSLNDCFFFGAIISATDPVTVLAIFSDLKADVDLFAFIFGESVLNDAVAIVLSGAVENYGSSVSKSGESTGFSVHAFFSSLGNFVGIFTGAFAIGSLIGCITALLTKYTKIRDFPLLETALFFLMSYMSFQACEAAGLTGIVAVLFCGITQAHYTYNNLSVESKLRTKQLFELMNFLAENFVFLYIGVAVFTFHSQIWNPLFILTSLLSALIARFFNIYPLSLLLNLGRKNKISRPFMHMMMFSGLRGAIAFALAIRNTSTEPRQIMVSATMMIVIVTVILGGGLTTPMLGWLQIRVGVEEEKEMTNFAGSSAQEHEKKGKWQRQYSTMENMRDDNQAQRQEDHNSHQVLPLLELHYRHADFYYALESGEDSQQKKKDKAYLVGKWHNFDVRILKPFLTHSRPTLMETLPACCMPLAKLLTTEEQLLQGRTHIEEDSDTDMIIDHRELSIGEGTSNNTSAASTPQQGFQEVEIHNPNNQKLGADVDLGGAPHTKTISINIPGPSGDRV</sequence>
<feature type="domain" description="Cation/H+ exchanger transmembrane" evidence="16">
    <location>
        <begin position="63"/>
        <end position="516"/>
    </location>
</feature>
<evidence type="ECO:0000256" key="10">
    <source>
        <dbReference type="ARBA" id="ARBA00023065"/>
    </source>
</evidence>
<dbReference type="RefSeq" id="XP_022288081.1">
    <property type="nucleotide sequence ID" value="XM_022432373.1"/>
</dbReference>
<name>A0A8B8A9E3_CRAVI</name>
<dbReference type="InterPro" id="IPR004709">
    <property type="entry name" value="NaH_exchanger"/>
</dbReference>
<feature type="transmembrane region" description="Helical" evidence="14">
    <location>
        <begin position="49"/>
        <end position="71"/>
    </location>
</feature>
<dbReference type="Proteomes" id="UP000694844">
    <property type="component" value="Chromosome 6"/>
</dbReference>
<accession>A0A8B8A9E3</accession>
<evidence type="ECO:0000256" key="6">
    <source>
        <dbReference type="ARBA" id="ARBA00022692"/>
    </source>
</evidence>
<evidence type="ECO:0000256" key="12">
    <source>
        <dbReference type="ARBA" id="ARBA00023201"/>
    </source>
</evidence>
<evidence type="ECO:0000256" key="4">
    <source>
        <dbReference type="ARBA" id="ARBA00022448"/>
    </source>
</evidence>
<keyword evidence="4 13" id="KW-0813">Transport</keyword>
<feature type="transmembrane region" description="Helical" evidence="14">
    <location>
        <begin position="362"/>
        <end position="382"/>
    </location>
</feature>
<dbReference type="PRINTS" id="PR01084">
    <property type="entry name" value="NAHEXCHNGR"/>
</dbReference>
<keyword evidence="17" id="KW-1185">Reference proteome</keyword>
<dbReference type="PANTHER" id="PTHR10110:SF187">
    <property type="entry name" value="SODIUM_HYDROGEN EXCHANGER"/>
    <property type="match status" value="1"/>
</dbReference>
<reference evidence="18" key="1">
    <citation type="submission" date="2025-08" db="UniProtKB">
        <authorList>
            <consortium name="RefSeq"/>
        </authorList>
    </citation>
    <scope>IDENTIFICATION</scope>
    <source>
        <tissue evidence="18">Whole sample</tissue>
    </source>
</reference>
<evidence type="ECO:0000313" key="18">
    <source>
        <dbReference type="RefSeq" id="XP_022288081.1"/>
    </source>
</evidence>
<dbReference type="PRINTS" id="PR01088">
    <property type="entry name" value="NAHEXCHNGR6"/>
</dbReference>
<dbReference type="GO" id="GO:0051453">
    <property type="term" value="P:regulation of intracellular pH"/>
    <property type="evidence" value="ECO:0007669"/>
    <property type="project" value="TreeGrafter"/>
</dbReference>
<dbReference type="PANTHER" id="PTHR10110">
    <property type="entry name" value="SODIUM/HYDROGEN EXCHANGER"/>
    <property type="match status" value="1"/>
</dbReference>
<keyword evidence="10 13" id="KW-0406">Ion transport</keyword>
<dbReference type="KEGG" id="cvn:111100466"/>
<dbReference type="GO" id="GO:0098719">
    <property type="term" value="P:sodium ion import across plasma membrane"/>
    <property type="evidence" value="ECO:0007669"/>
    <property type="project" value="TreeGrafter"/>
</dbReference>
<feature type="transmembrane region" description="Helical" evidence="14">
    <location>
        <begin position="232"/>
        <end position="251"/>
    </location>
</feature>
<dbReference type="InterPro" id="IPR002090">
    <property type="entry name" value="NHE-6/7/9"/>
</dbReference>
<feature type="transmembrane region" description="Helical" evidence="14">
    <location>
        <begin position="83"/>
        <end position="100"/>
    </location>
</feature>
<evidence type="ECO:0000256" key="9">
    <source>
        <dbReference type="ARBA" id="ARBA00023053"/>
    </source>
</evidence>
<feature type="transmembrane region" description="Helical" evidence="14">
    <location>
        <begin position="168"/>
        <end position="185"/>
    </location>
</feature>
<evidence type="ECO:0000256" key="5">
    <source>
        <dbReference type="ARBA" id="ARBA00022475"/>
    </source>
</evidence>
<evidence type="ECO:0000256" key="14">
    <source>
        <dbReference type="SAM" id="Phobius"/>
    </source>
</evidence>